<dbReference type="RefSeq" id="WP_169685151.1">
    <property type="nucleotide sequence ID" value="NZ_JABBNU010000016.1"/>
</dbReference>
<proteinExistence type="predicted"/>
<feature type="transmembrane region" description="Helical" evidence="1">
    <location>
        <begin position="68"/>
        <end position="87"/>
    </location>
</feature>
<dbReference type="Proteomes" id="UP000559010">
    <property type="component" value="Unassembled WGS sequence"/>
</dbReference>
<feature type="transmembrane region" description="Helical" evidence="1">
    <location>
        <begin position="43"/>
        <end position="62"/>
    </location>
</feature>
<dbReference type="EMBL" id="JABBNU010000016">
    <property type="protein sequence ID" value="NMM50785.1"/>
    <property type="molecule type" value="Genomic_DNA"/>
</dbReference>
<gene>
    <name evidence="2" type="ORF">HH304_20415</name>
</gene>
<reference evidence="2 3" key="1">
    <citation type="submission" date="2020-04" db="EMBL/GenBank/DDBJ databases">
        <title>Flammeovirgaceae bacterium KN852 isolated from deep sea.</title>
        <authorList>
            <person name="Zhang D.-C."/>
        </authorList>
    </citation>
    <scope>NUCLEOTIDE SEQUENCE [LARGE SCALE GENOMIC DNA]</scope>
    <source>
        <strain evidence="2 3">KN852</strain>
    </source>
</reference>
<keyword evidence="3" id="KW-1185">Reference proteome</keyword>
<name>A0A848J5P1_9BACT</name>
<keyword evidence="1" id="KW-0472">Membrane</keyword>
<keyword evidence="1" id="KW-1133">Transmembrane helix</keyword>
<evidence type="ECO:0000313" key="3">
    <source>
        <dbReference type="Proteomes" id="UP000559010"/>
    </source>
</evidence>
<keyword evidence="1" id="KW-0812">Transmembrane</keyword>
<organism evidence="2 3">
    <name type="scientific">Marinigracilibium pacificum</name>
    <dbReference type="NCBI Taxonomy" id="2729599"/>
    <lineage>
        <taxon>Bacteria</taxon>
        <taxon>Pseudomonadati</taxon>
        <taxon>Bacteroidota</taxon>
        <taxon>Cytophagia</taxon>
        <taxon>Cytophagales</taxon>
        <taxon>Flammeovirgaceae</taxon>
        <taxon>Marinigracilibium</taxon>
    </lineage>
</organism>
<feature type="transmembrane region" description="Helical" evidence="1">
    <location>
        <begin position="6"/>
        <end position="23"/>
    </location>
</feature>
<comment type="caution">
    <text evidence="2">The sequence shown here is derived from an EMBL/GenBank/DDBJ whole genome shotgun (WGS) entry which is preliminary data.</text>
</comment>
<evidence type="ECO:0000313" key="2">
    <source>
        <dbReference type="EMBL" id="NMM50785.1"/>
    </source>
</evidence>
<sequence length="88" mass="9905">MADIIKAIFIYLIIPFTGLMYYLGLKRKMKAQEIPAPPAIELFIIFTTYGGLLLVTLTTLFWKWSAMASLGTFFLILVAPVIMGIIVF</sequence>
<dbReference type="AlphaFoldDB" id="A0A848J5P1"/>
<protein>
    <submittedName>
        <fullName evidence="2">Uncharacterized protein</fullName>
    </submittedName>
</protein>
<evidence type="ECO:0000256" key="1">
    <source>
        <dbReference type="SAM" id="Phobius"/>
    </source>
</evidence>
<accession>A0A848J5P1</accession>